<protein>
    <submittedName>
        <fullName evidence="2">Uncharacterized protein</fullName>
    </submittedName>
</protein>
<keyword evidence="3" id="KW-1185">Reference proteome</keyword>
<comment type="caution">
    <text evidence="2">The sequence shown here is derived from an EMBL/GenBank/DDBJ whole genome shotgun (WGS) entry which is preliminary data.</text>
</comment>
<dbReference type="EMBL" id="JADFTT010000071">
    <property type="protein sequence ID" value="KAG5769704.1"/>
    <property type="molecule type" value="Genomic_DNA"/>
</dbReference>
<feature type="compositionally biased region" description="Polar residues" evidence="1">
    <location>
        <begin position="59"/>
        <end position="68"/>
    </location>
</feature>
<dbReference type="OrthoDB" id="4986735at2759"/>
<feature type="region of interest" description="Disordered" evidence="1">
    <location>
        <begin position="59"/>
        <end position="80"/>
    </location>
</feature>
<evidence type="ECO:0000313" key="2">
    <source>
        <dbReference type="EMBL" id="KAG5769704.1"/>
    </source>
</evidence>
<gene>
    <name evidence="2" type="ORF">H9Q72_003109</name>
</gene>
<name>A0A9P7L917_9HYPO</name>
<feature type="region of interest" description="Disordered" evidence="1">
    <location>
        <begin position="164"/>
        <end position="192"/>
    </location>
</feature>
<organism evidence="2 3">
    <name type="scientific">Fusarium xylarioides</name>
    <dbReference type="NCBI Taxonomy" id="221167"/>
    <lineage>
        <taxon>Eukaryota</taxon>
        <taxon>Fungi</taxon>
        <taxon>Dikarya</taxon>
        <taxon>Ascomycota</taxon>
        <taxon>Pezizomycotina</taxon>
        <taxon>Sordariomycetes</taxon>
        <taxon>Hypocreomycetidae</taxon>
        <taxon>Hypocreales</taxon>
        <taxon>Nectriaceae</taxon>
        <taxon>Fusarium</taxon>
        <taxon>Fusarium fujikuroi species complex</taxon>
    </lineage>
</organism>
<accession>A0A9P7L917</accession>
<dbReference type="Proteomes" id="UP000750502">
    <property type="component" value="Unassembled WGS sequence"/>
</dbReference>
<sequence length="285" mass="31833">MNEHTKASLSKCKECKKRILVCQARQHAEGGGWRICDVPCGCGPRYYPSTAKEAQPLETTEYVSSHPQYESPPPDDEDTSYEAPISHYAPDASATPAEGPTFVELIKNGDYLQFYNHRGEVISTFREHWQQKSIPHEGVNVLAWQVDYDGYSYLTWTLDVGDSQEQQSERSRGKRAANASQSASHGRTLSAESIDPLQWDQSRIDEETVTSGMAGLSVQGESSHQAKRTHVSARLGGKDTAVFKNDGKKVTSLRESWVEVEGGFIFESKKYGCTFFAKEIKRAKK</sequence>
<dbReference type="AlphaFoldDB" id="A0A9P7L917"/>
<evidence type="ECO:0000313" key="3">
    <source>
        <dbReference type="Proteomes" id="UP000750502"/>
    </source>
</evidence>
<evidence type="ECO:0000256" key="1">
    <source>
        <dbReference type="SAM" id="MobiDB-lite"/>
    </source>
</evidence>
<reference evidence="2" key="1">
    <citation type="journal article" date="2020" name="bioRxiv">
        <title>Historical genomics reveals the evolutionary mechanisms behind multiple outbreaks of the host-specific coffee wilt pathogen Fusarium xylarioides.</title>
        <authorList>
            <person name="Peck D."/>
            <person name="Nowell R.W."/>
            <person name="Flood J."/>
            <person name="Ryan M.J."/>
            <person name="Barraclough T.G."/>
        </authorList>
    </citation>
    <scope>NUCLEOTIDE SEQUENCE</scope>
    <source>
        <strain evidence="2">IMI 127659i</strain>
    </source>
</reference>
<feature type="compositionally biased region" description="Polar residues" evidence="1">
    <location>
        <begin position="178"/>
        <end position="191"/>
    </location>
</feature>
<proteinExistence type="predicted"/>
<reference evidence="2" key="2">
    <citation type="submission" date="2020-10" db="EMBL/GenBank/DDBJ databases">
        <authorList>
            <person name="Peck L.D."/>
            <person name="Nowell R.W."/>
            <person name="Flood J."/>
            <person name="Ryan M.J."/>
            <person name="Barraclough T.G."/>
        </authorList>
    </citation>
    <scope>NUCLEOTIDE SEQUENCE</scope>
    <source>
        <strain evidence="2">IMI 127659i</strain>
    </source>
</reference>